<accession>A0A840PS37</accession>
<organism evidence="1 2">
    <name type="scientific">Ureibacillus thermosphaericus</name>
    <dbReference type="NCBI Taxonomy" id="51173"/>
    <lineage>
        <taxon>Bacteria</taxon>
        <taxon>Bacillati</taxon>
        <taxon>Bacillota</taxon>
        <taxon>Bacilli</taxon>
        <taxon>Bacillales</taxon>
        <taxon>Caryophanaceae</taxon>
        <taxon>Ureibacillus</taxon>
    </lineage>
</organism>
<comment type="caution">
    <text evidence="1">The sequence shown here is derived from an EMBL/GenBank/DDBJ whole genome shotgun (WGS) entry which is preliminary data.</text>
</comment>
<sequence length="114" mass="13843">MNKIQIRKKRIQIKKERVAILQQIDELQSLLDTEKSKRERRKIRNKIVLLGKTLEKTVMNPIEDKKHKGTRNWKIKIDSFNIRKNERFYEIENDELHEVFKSVDKCYTFISSKI</sequence>
<name>A0A840PS37_URETH</name>
<dbReference type="Proteomes" id="UP000557217">
    <property type="component" value="Unassembled WGS sequence"/>
</dbReference>
<evidence type="ECO:0000313" key="2">
    <source>
        <dbReference type="Proteomes" id="UP000557217"/>
    </source>
</evidence>
<proteinExistence type="predicted"/>
<protein>
    <submittedName>
        <fullName evidence="1">Uncharacterized protein</fullName>
    </submittedName>
</protein>
<dbReference type="RefSeq" id="WP_168412144.1">
    <property type="nucleotide sequence ID" value="NZ_JAAXPW010000008.1"/>
</dbReference>
<dbReference type="EMBL" id="JACHGZ010000008">
    <property type="protein sequence ID" value="MBB5148637.1"/>
    <property type="molecule type" value="Genomic_DNA"/>
</dbReference>
<reference evidence="1 2" key="1">
    <citation type="submission" date="2020-08" db="EMBL/GenBank/DDBJ databases">
        <title>Genomic Encyclopedia of Type Strains, Phase IV (KMG-IV): sequencing the most valuable type-strain genomes for metagenomic binning, comparative biology and taxonomic classification.</title>
        <authorList>
            <person name="Goeker M."/>
        </authorList>
    </citation>
    <scope>NUCLEOTIDE SEQUENCE [LARGE SCALE GENOMIC DNA]</scope>
    <source>
        <strain evidence="1 2">DSM 10633</strain>
    </source>
</reference>
<dbReference type="AlphaFoldDB" id="A0A840PS37"/>
<gene>
    <name evidence="1" type="ORF">HNR36_001023</name>
</gene>
<evidence type="ECO:0000313" key="1">
    <source>
        <dbReference type="EMBL" id="MBB5148637.1"/>
    </source>
</evidence>
<keyword evidence="2" id="KW-1185">Reference proteome</keyword>